<accession>A0ABN6FXY1</accession>
<dbReference type="EMBL" id="AP024545">
    <property type="protein sequence ID" value="BCT93794.1"/>
    <property type="molecule type" value="Genomic_DNA"/>
</dbReference>
<organism evidence="2 3">
    <name type="scientific">Noviluteimonas caseinilytica</name>
    <dbReference type="NCBI Taxonomy" id="2675101"/>
    <lineage>
        <taxon>Bacteria</taxon>
        <taxon>Pseudomonadati</taxon>
        <taxon>Pseudomonadota</taxon>
        <taxon>Gammaproteobacteria</taxon>
        <taxon>Lysobacterales</taxon>
        <taxon>Lysobacteraceae</taxon>
        <taxon>Noviluteimonas</taxon>
    </lineage>
</organism>
<name>A0ABN6FXY1_9GAMM</name>
<dbReference type="InterPro" id="IPR019262">
    <property type="entry name" value="DUF2272"/>
</dbReference>
<reference evidence="2 3" key="1">
    <citation type="submission" date="2021-03" db="EMBL/GenBank/DDBJ databases">
        <title>Complete Genome Sequences of Two Lysobacter Strains Isolated from Sea Water (Lysobacter caseinilyticus) and Soil (Lysobacter helvus) in South Korea.</title>
        <authorList>
            <person name="Watanabe Y."/>
            <person name="Arakawa K."/>
        </authorList>
    </citation>
    <scope>NUCLEOTIDE SEQUENCE [LARGE SCALE GENOMIC DNA]</scope>
    <source>
        <strain evidence="2 3">KVB24</strain>
    </source>
</reference>
<dbReference type="Pfam" id="PF10030">
    <property type="entry name" value="DUF2272"/>
    <property type="match status" value="1"/>
</dbReference>
<protein>
    <recommendedName>
        <fullName evidence="1">DUF2272 domain-containing protein</fullName>
    </recommendedName>
</protein>
<evidence type="ECO:0000259" key="1">
    <source>
        <dbReference type="Pfam" id="PF10030"/>
    </source>
</evidence>
<dbReference type="InterPro" id="IPR014545">
    <property type="entry name" value="UCP028415"/>
</dbReference>
<dbReference type="Proteomes" id="UP000681317">
    <property type="component" value="Chromosome"/>
</dbReference>
<evidence type="ECO:0000313" key="3">
    <source>
        <dbReference type="Proteomes" id="UP000681317"/>
    </source>
</evidence>
<evidence type="ECO:0000313" key="2">
    <source>
        <dbReference type="EMBL" id="BCT93794.1"/>
    </source>
</evidence>
<keyword evidence="3" id="KW-1185">Reference proteome</keyword>
<feature type="domain" description="DUF2272" evidence="1">
    <location>
        <begin position="67"/>
        <end position="277"/>
    </location>
</feature>
<dbReference type="PIRSF" id="PIRSF028415">
    <property type="entry name" value="UCP028415"/>
    <property type="match status" value="1"/>
</dbReference>
<gene>
    <name evidence="2" type="ORF">LYSCAS_28180</name>
</gene>
<proteinExistence type="predicted"/>
<sequence>MLALAFAGHARAGEPCPLNAPLPTTWGQRIASVACAEHRLWYSPFLDERGRLASTTVAEAENVRLQDRTTPAWRRVVDYWRATGLLSQMSSHPGANECGTSALDSLYGSAICRAFVIDTPWSAVFVTFVEMRASVPGFQASASHVDYVRQALRGDPAGPYRFADPDAETPAMGDLLCFTRGLTVPLGSANFRATLARDGSGMAMHCDIVVESDPAGGTLYTIGGNVLQGVTMRTLRLNREGRVWGLPRKTATPVACRPGADEACSFDRQDWVALLKLQVTAPLPPPMAPPSPACCTLCALPMPPGMQRCPAPSAAPLQVQPPATP</sequence>